<keyword evidence="2" id="KW-1185">Reference proteome</keyword>
<name>A0ABX9BQW7_9BACL</name>
<gene>
    <name evidence="1" type="ORF">DET54_102636</name>
</gene>
<organism evidence="1 2">
    <name type="scientific">Paenibacillus pabuli</name>
    <dbReference type="NCBI Taxonomy" id="1472"/>
    <lineage>
        <taxon>Bacteria</taxon>
        <taxon>Bacillati</taxon>
        <taxon>Bacillota</taxon>
        <taxon>Bacilli</taxon>
        <taxon>Bacillales</taxon>
        <taxon>Paenibacillaceae</taxon>
        <taxon>Paenibacillus</taxon>
    </lineage>
</organism>
<accession>A0ABX9BQW7</accession>
<sequence length="52" mass="5905">MRKGATRYDDIDSLDWKLIIRIDVSIQLREDDRSDNNYTIVGPCSALCSQGS</sequence>
<comment type="caution">
    <text evidence="1">The sequence shown here is derived from an EMBL/GenBank/DDBJ whole genome shotgun (WGS) entry which is preliminary data.</text>
</comment>
<dbReference type="Proteomes" id="UP000248827">
    <property type="component" value="Unassembled WGS sequence"/>
</dbReference>
<dbReference type="EMBL" id="QLLI01000002">
    <property type="protein sequence ID" value="RAJ01148.1"/>
    <property type="molecule type" value="Genomic_DNA"/>
</dbReference>
<evidence type="ECO:0000313" key="1">
    <source>
        <dbReference type="EMBL" id="RAJ01148.1"/>
    </source>
</evidence>
<proteinExistence type="predicted"/>
<evidence type="ECO:0000313" key="2">
    <source>
        <dbReference type="Proteomes" id="UP000248827"/>
    </source>
</evidence>
<protein>
    <submittedName>
        <fullName evidence="1">Uncharacterized protein</fullName>
    </submittedName>
</protein>
<reference evidence="1 2" key="1">
    <citation type="submission" date="2018-06" db="EMBL/GenBank/DDBJ databases">
        <title>Freshwater and sediment microbial communities from various areas in North America, analyzing microbe dynamics in response to fracking.</title>
        <authorList>
            <person name="Lamendella R."/>
        </authorList>
    </citation>
    <scope>NUCLEOTIDE SEQUENCE [LARGE SCALE GENOMIC DNA]</scope>
    <source>
        <strain evidence="1 2">NG-13</strain>
    </source>
</reference>